<dbReference type="RefSeq" id="WP_119483416.1">
    <property type="nucleotide sequence ID" value="NZ_QXTG01000003.1"/>
</dbReference>
<dbReference type="OrthoDB" id="9864056at2"/>
<dbReference type="EMBL" id="QXTG01000003">
    <property type="protein sequence ID" value="RIX26377.1"/>
    <property type="molecule type" value="Genomic_DNA"/>
</dbReference>
<proteinExistence type="predicted"/>
<protein>
    <submittedName>
        <fullName evidence="1">Uncharacterized protein</fullName>
    </submittedName>
</protein>
<keyword evidence="2" id="KW-1185">Reference proteome</keyword>
<evidence type="ECO:0000313" key="1">
    <source>
        <dbReference type="EMBL" id="RIX26377.1"/>
    </source>
</evidence>
<reference evidence="2" key="1">
    <citation type="submission" date="2018-09" db="EMBL/GenBank/DDBJ databases">
        <authorList>
            <person name="Kim I."/>
        </authorList>
    </citation>
    <scope>NUCLEOTIDE SEQUENCE [LARGE SCALE GENOMIC DNA]</scope>
    <source>
        <strain evidence="2">DD4a</strain>
    </source>
</reference>
<name>A0A3A1U181_9MICO</name>
<dbReference type="AlphaFoldDB" id="A0A3A1U181"/>
<evidence type="ECO:0000313" key="2">
    <source>
        <dbReference type="Proteomes" id="UP000265742"/>
    </source>
</evidence>
<accession>A0A3A1U181</accession>
<dbReference type="Proteomes" id="UP000265742">
    <property type="component" value="Unassembled WGS sequence"/>
</dbReference>
<gene>
    <name evidence="1" type="ORF">D1781_15610</name>
</gene>
<organism evidence="1 2">
    <name type="scientific">Amnibacterium setariae</name>
    <dbReference type="NCBI Taxonomy" id="2306585"/>
    <lineage>
        <taxon>Bacteria</taxon>
        <taxon>Bacillati</taxon>
        <taxon>Actinomycetota</taxon>
        <taxon>Actinomycetes</taxon>
        <taxon>Micrococcales</taxon>
        <taxon>Microbacteriaceae</taxon>
        <taxon>Amnibacterium</taxon>
    </lineage>
</organism>
<comment type="caution">
    <text evidence="1">The sequence shown here is derived from an EMBL/GenBank/DDBJ whole genome shotgun (WGS) entry which is preliminary data.</text>
</comment>
<sequence>MASRSLRVEFLPTDSVAGVRTEDPRAEVHDVSLPDDVDGVPELLENPHVDFPGTWRLVGDGVEGAHRYQRVDRLGEDSSTRAG</sequence>